<dbReference type="Gene3D" id="3.30.450.20">
    <property type="entry name" value="PAS domain"/>
    <property type="match status" value="1"/>
</dbReference>
<dbReference type="Gene3D" id="1.10.10.10">
    <property type="entry name" value="Winged helix-like DNA-binding domain superfamily/Winged helix DNA-binding domain"/>
    <property type="match status" value="1"/>
</dbReference>
<keyword evidence="1" id="KW-0805">Transcription regulation</keyword>
<evidence type="ECO:0000256" key="2">
    <source>
        <dbReference type="ARBA" id="ARBA00023125"/>
    </source>
</evidence>
<evidence type="ECO:0000256" key="3">
    <source>
        <dbReference type="ARBA" id="ARBA00023163"/>
    </source>
</evidence>
<dbReference type="SMART" id="SM00421">
    <property type="entry name" value="HTH_LUXR"/>
    <property type="match status" value="1"/>
</dbReference>
<dbReference type="PRINTS" id="PR00038">
    <property type="entry name" value="HTHLUXR"/>
</dbReference>
<dbReference type="PANTHER" id="PTHR44688:SF16">
    <property type="entry name" value="DNA-BINDING TRANSCRIPTIONAL ACTIVATOR DEVR_DOSR"/>
    <property type="match status" value="1"/>
</dbReference>
<gene>
    <name evidence="5" type="ORF">EVA_08958</name>
</gene>
<dbReference type="InterPro" id="IPR000792">
    <property type="entry name" value="Tscrpt_reg_LuxR_C"/>
</dbReference>
<name>J9CRV7_9ZZZZ</name>
<dbReference type="SUPFAM" id="SSF46894">
    <property type="entry name" value="C-terminal effector domain of the bipartite response regulators"/>
    <property type="match status" value="1"/>
</dbReference>
<comment type="caution">
    <text evidence="5">The sequence shown here is derived from an EMBL/GenBank/DDBJ whole genome shotgun (WGS) entry which is preliminary data.</text>
</comment>
<evidence type="ECO:0000259" key="4">
    <source>
        <dbReference type="PROSITE" id="PS50043"/>
    </source>
</evidence>
<dbReference type="InterPro" id="IPR036388">
    <property type="entry name" value="WH-like_DNA-bd_sf"/>
</dbReference>
<dbReference type="GO" id="GO:0003677">
    <property type="term" value="F:DNA binding"/>
    <property type="evidence" value="ECO:0007669"/>
    <property type="project" value="UniProtKB-KW"/>
</dbReference>
<proteinExistence type="predicted"/>
<sequence>MENEKKKIPAICMADEEQLDGRKKLDKVFSAQNYAGLSPNRSSLQQLSESYRVWAQGYAQVENAIAVLSDLKSRKSHVYYGGFSRMLHLGDSEKDTHLSTIWEEEIFRIVHPDDLQSKMLQELAFYHYVKRLPSGQCSRFYLAACLRMRSRTDAYICALHRLYYIPMPGSDALWMALCLYTPLPVGFPEGCFIVDSQTGQSTPLEVGASGMSLLSDRERQVLVLIDRGLTSKQIAEQLSISQHTVSRHRQEILAKLRVRNSIEACRIAGQLKLL</sequence>
<feature type="domain" description="HTH luxR-type" evidence="4">
    <location>
        <begin position="207"/>
        <end position="272"/>
    </location>
</feature>
<protein>
    <submittedName>
        <fullName evidence="5">Transcriptional regulator GerE, LuxR family</fullName>
    </submittedName>
</protein>
<keyword evidence="3" id="KW-0804">Transcription</keyword>
<accession>J9CRV7</accession>
<dbReference type="AlphaFoldDB" id="J9CRV7"/>
<dbReference type="InterPro" id="IPR016032">
    <property type="entry name" value="Sig_transdc_resp-reg_C-effctor"/>
</dbReference>
<dbReference type="Pfam" id="PF00196">
    <property type="entry name" value="GerE"/>
    <property type="match status" value="1"/>
</dbReference>
<reference evidence="5" key="1">
    <citation type="journal article" date="2012" name="PLoS ONE">
        <title>Gene sets for utilization of primary and secondary nutrition supplies in the distal gut of endangered iberian lynx.</title>
        <authorList>
            <person name="Alcaide M."/>
            <person name="Messina E."/>
            <person name="Richter M."/>
            <person name="Bargiela R."/>
            <person name="Peplies J."/>
            <person name="Huws S.A."/>
            <person name="Newbold C.J."/>
            <person name="Golyshin P.N."/>
            <person name="Simon M.A."/>
            <person name="Lopez G."/>
            <person name="Yakimov M.M."/>
            <person name="Ferrer M."/>
        </authorList>
    </citation>
    <scope>NUCLEOTIDE SEQUENCE</scope>
</reference>
<evidence type="ECO:0000313" key="5">
    <source>
        <dbReference type="EMBL" id="EJX02931.1"/>
    </source>
</evidence>
<dbReference type="CDD" id="cd06170">
    <property type="entry name" value="LuxR_C_like"/>
    <property type="match status" value="1"/>
</dbReference>
<organism evidence="5">
    <name type="scientific">gut metagenome</name>
    <dbReference type="NCBI Taxonomy" id="749906"/>
    <lineage>
        <taxon>unclassified sequences</taxon>
        <taxon>metagenomes</taxon>
        <taxon>organismal metagenomes</taxon>
    </lineage>
</organism>
<dbReference type="PANTHER" id="PTHR44688">
    <property type="entry name" value="DNA-BINDING TRANSCRIPTIONAL ACTIVATOR DEVR_DOSR"/>
    <property type="match status" value="1"/>
</dbReference>
<dbReference type="GO" id="GO:0006355">
    <property type="term" value="P:regulation of DNA-templated transcription"/>
    <property type="evidence" value="ECO:0007669"/>
    <property type="project" value="InterPro"/>
</dbReference>
<keyword evidence="2" id="KW-0238">DNA-binding</keyword>
<evidence type="ECO:0000256" key="1">
    <source>
        <dbReference type="ARBA" id="ARBA00023015"/>
    </source>
</evidence>
<dbReference type="PROSITE" id="PS50043">
    <property type="entry name" value="HTH_LUXR_2"/>
    <property type="match status" value="1"/>
</dbReference>
<dbReference type="EMBL" id="AMCI01002356">
    <property type="protein sequence ID" value="EJX02931.1"/>
    <property type="molecule type" value="Genomic_DNA"/>
</dbReference>